<evidence type="ECO:0000313" key="1">
    <source>
        <dbReference type="EMBL" id="KZF24221.1"/>
    </source>
</evidence>
<dbReference type="InParanoid" id="A0A165I1F3"/>
<dbReference type="Proteomes" id="UP000076632">
    <property type="component" value="Unassembled WGS sequence"/>
</dbReference>
<proteinExistence type="predicted"/>
<name>A0A165I1F3_XYLHT</name>
<dbReference type="RefSeq" id="XP_018189776.1">
    <property type="nucleotide sequence ID" value="XM_018332089.1"/>
</dbReference>
<accession>A0A165I1F3</accession>
<dbReference type="EMBL" id="KV407456">
    <property type="protein sequence ID" value="KZF24221.1"/>
    <property type="molecule type" value="Genomic_DNA"/>
</dbReference>
<evidence type="ECO:0000313" key="2">
    <source>
        <dbReference type="Proteomes" id="UP000076632"/>
    </source>
</evidence>
<sequence length="150" mass="16611">MHSAALLPSGNPGTRIHVVSKLASTIRWSAGLDQNKKLRKQPQSLLIWDRTASEDIYWLDSSEQVMIFQVQAEAEVGRPKMVSAICGDKAEREVYLERAEDPGACLACFTQGINRSDIWQLKGSRRIIGHECSLPLAIATGSNSELTECR</sequence>
<dbReference type="AlphaFoldDB" id="A0A165I1F3"/>
<protein>
    <submittedName>
        <fullName evidence="1">Uncharacterized protein</fullName>
    </submittedName>
</protein>
<keyword evidence="2" id="KW-1185">Reference proteome</keyword>
<dbReference type="GeneID" id="28897226"/>
<organism evidence="1 2">
    <name type="scientific">Xylona heveae (strain CBS 132557 / TC161)</name>
    <dbReference type="NCBI Taxonomy" id="1328760"/>
    <lineage>
        <taxon>Eukaryota</taxon>
        <taxon>Fungi</taxon>
        <taxon>Dikarya</taxon>
        <taxon>Ascomycota</taxon>
        <taxon>Pezizomycotina</taxon>
        <taxon>Xylonomycetes</taxon>
        <taxon>Xylonales</taxon>
        <taxon>Xylonaceae</taxon>
        <taxon>Xylona</taxon>
    </lineage>
</organism>
<gene>
    <name evidence="1" type="ORF">L228DRAFT_245120</name>
</gene>
<reference evidence="1 2" key="1">
    <citation type="journal article" date="2016" name="Fungal Biol.">
        <title>The genome of Xylona heveae provides a window into fungal endophytism.</title>
        <authorList>
            <person name="Gazis R."/>
            <person name="Kuo A."/>
            <person name="Riley R."/>
            <person name="LaButti K."/>
            <person name="Lipzen A."/>
            <person name="Lin J."/>
            <person name="Amirebrahimi M."/>
            <person name="Hesse C.N."/>
            <person name="Spatafora J.W."/>
            <person name="Henrissat B."/>
            <person name="Hainaut M."/>
            <person name="Grigoriev I.V."/>
            <person name="Hibbett D.S."/>
        </authorList>
    </citation>
    <scope>NUCLEOTIDE SEQUENCE [LARGE SCALE GENOMIC DNA]</scope>
    <source>
        <strain evidence="1 2">TC161</strain>
    </source>
</reference>